<dbReference type="EMBL" id="RQJX01000004">
    <property type="protein sequence ID" value="RQN09094.1"/>
    <property type="molecule type" value="Genomic_DNA"/>
</dbReference>
<evidence type="ECO:0000256" key="2">
    <source>
        <dbReference type="ARBA" id="ARBA00022630"/>
    </source>
</evidence>
<evidence type="ECO:0000313" key="5">
    <source>
        <dbReference type="EMBL" id="RQN09094.1"/>
    </source>
</evidence>
<dbReference type="PRINTS" id="PR00420">
    <property type="entry name" value="RNGMNOXGNASE"/>
</dbReference>
<name>A0A3N6YH36_9ACTN</name>
<dbReference type="NCBIfam" id="NF004780">
    <property type="entry name" value="PRK06126.1"/>
    <property type="match status" value="1"/>
</dbReference>
<keyword evidence="3" id="KW-0274">FAD</keyword>
<dbReference type="Gene3D" id="3.30.9.10">
    <property type="entry name" value="D-Amino Acid Oxidase, subunit A, domain 2"/>
    <property type="match status" value="1"/>
</dbReference>
<gene>
    <name evidence="5" type="ORF">EHW97_04995</name>
</gene>
<proteinExistence type="predicted"/>
<evidence type="ECO:0000256" key="1">
    <source>
        <dbReference type="ARBA" id="ARBA00001974"/>
    </source>
</evidence>
<keyword evidence="6" id="KW-1185">Reference proteome</keyword>
<dbReference type="Proteomes" id="UP000275225">
    <property type="component" value="Unassembled WGS sequence"/>
</dbReference>
<dbReference type="AlphaFoldDB" id="A0A3N6YH36"/>
<dbReference type="SUPFAM" id="SSF51905">
    <property type="entry name" value="FAD/NAD(P)-binding domain"/>
    <property type="match status" value="1"/>
</dbReference>
<dbReference type="InterPro" id="IPR002938">
    <property type="entry name" value="FAD-bd"/>
</dbReference>
<dbReference type="OrthoDB" id="3316391at2"/>
<comment type="caution">
    <text evidence="5">The sequence shown here is derived from an EMBL/GenBank/DDBJ whole genome shotgun (WGS) entry which is preliminary data.</text>
</comment>
<evidence type="ECO:0000259" key="4">
    <source>
        <dbReference type="Pfam" id="PF01494"/>
    </source>
</evidence>
<dbReference type="Gene3D" id="3.50.50.60">
    <property type="entry name" value="FAD/NAD(P)-binding domain"/>
    <property type="match status" value="1"/>
</dbReference>
<dbReference type="Pfam" id="PF01494">
    <property type="entry name" value="FAD_binding_3"/>
    <property type="match status" value="1"/>
</dbReference>
<dbReference type="InterPro" id="IPR036188">
    <property type="entry name" value="FAD/NAD-bd_sf"/>
</dbReference>
<dbReference type="GO" id="GO:0071949">
    <property type="term" value="F:FAD binding"/>
    <property type="evidence" value="ECO:0007669"/>
    <property type="project" value="InterPro"/>
</dbReference>
<comment type="cofactor">
    <cofactor evidence="1">
        <name>FAD</name>
        <dbReference type="ChEBI" id="CHEBI:57692"/>
    </cofactor>
</comment>
<accession>A0A3N6YH36</accession>
<dbReference type="Gene3D" id="3.40.30.120">
    <property type="match status" value="1"/>
</dbReference>
<dbReference type="PANTHER" id="PTHR43004:SF19">
    <property type="entry name" value="BINDING MONOOXYGENASE, PUTATIVE (JCVI)-RELATED"/>
    <property type="match status" value="1"/>
</dbReference>
<organism evidence="5 6">
    <name type="scientific">Aeromicrobium camelliae</name>
    <dbReference type="NCBI Taxonomy" id="1538144"/>
    <lineage>
        <taxon>Bacteria</taxon>
        <taxon>Bacillati</taxon>
        <taxon>Actinomycetota</taxon>
        <taxon>Actinomycetes</taxon>
        <taxon>Propionibacteriales</taxon>
        <taxon>Nocardioidaceae</taxon>
        <taxon>Aeromicrobium</taxon>
    </lineage>
</organism>
<dbReference type="InterPro" id="IPR050641">
    <property type="entry name" value="RIFMO-like"/>
</dbReference>
<reference evidence="5 6" key="1">
    <citation type="submission" date="2018-11" db="EMBL/GenBank/DDBJ databases">
        <authorList>
            <person name="Li F."/>
        </authorList>
    </citation>
    <scope>NUCLEOTIDE SEQUENCE [LARGE SCALE GENOMIC DNA]</scope>
    <source>
        <strain evidence="5 6">YS17T</strain>
    </source>
</reference>
<dbReference type="PANTHER" id="PTHR43004">
    <property type="entry name" value="TRK SYSTEM POTASSIUM UPTAKE PROTEIN"/>
    <property type="match status" value="1"/>
</dbReference>
<protein>
    <submittedName>
        <fullName evidence="5">2-polyprenyl-6-methoxyphenol hydroxylase</fullName>
    </submittedName>
</protein>
<evidence type="ECO:0000313" key="6">
    <source>
        <dbReference type="Proteomes" id="UP000275225"/>
    </source>
</evidence>
<sequence length="558" mass="60094">MADLPATTPESPLEVLVAGGGPSGLFLATELAERGVSVAVVEPRVELDWLHPRAKTTNARTMTHLRRLGLADALRTAAPLKVAYSQSVAFCTGLDGFEVLRFDEAFQLAEGRYELAPECGQQVAQPVVEQVLREALTASERGRLHLGVEFVRTESLERDDLTAAVVQDEDGTERTVYCRYLVGADGVSSAVRRDLGMRLEGSSASKSNLGILFRSTQLAERVSLPPAVQFWIIGREHAGMVGQMDRHDLWWVIIHGYDPESAAFAGVPSADLVRSLTGIDDVDIEVLAEDPWTARMLLAPRYRVGRTFLVGDAAHANPPWGGHGFNTCIGDAANLAWKLAAVCRGWAGAELLDSYEIERRPVARRTIDDAARNGRLLADDVNHPSLRDPGPRGEEARRAAAQALAVKKSEFHSLGLVLGYDYRDSPLITPAGSAPPAPDPIDYVPSAAPGCLLPHGWLDDTTSLYDVLGPGFTLLVDAASMTGAEVQAVRDLLVEDAELCRIVPIEAPAITARWEAPLVLVRPDQHVAWRGGEPGDVAPALRRAIADARVPAGSGPRS</sequence>
<dbReference type="GO" id="GO:0016709">
    <property type="term" value="F:oxidoreductase activity, acting on paired donors, with incorporation or reduction of molecular oxygen, NAD(P)H as one donor, and incorporation of one atom of oxygen"/>
    <property type="evidence" value="ECO:0007669"/>
    <property type="project" value="UniProtKB-ARBA"/>
</dbReference>
<keyword evidence="2" id="KW-0285">Flavoprotein</keyword>
<dbReference type="Pfam" id="PF21274">
    <property type="entry name" value="Rng_hyd_C"/>
    <property type="match status" value="1"/>
</dbReference>
<feature type="domain" description="FAD-binding" evidence="4">
    <location>
        <begin position="14"/>
        <end position="369"/>
    </location>
</feature>
<evidence type="ECO:0000256" key="3">
    <source>
        <dbReference type="ARBA" id="ARBA00022827"/>
    </source>
</evidence>